<dbReference type="EMBL" id="CACRUH010000033">
    <property type="protein sequence ID" value="VYU29094.1"/>
    <property type="molecule type" value="Genomic_DNA"/>
</dbReference>
<reference evidence="2" key="1">
    <citation type="submission" date="2019-11" db="EMBL/GenBank/DDBJ databases">
        <authorList>
            <person name="Feng L."/>
        </authorList>
    </citation>
    <scope>NUCLEOTIDE SEQUENCE</scope>
    <source>
        <strain evidence="2">ChathewayiLFYP18</strain>
    </source>
</reference>
<gene>
    <name evidence="2" type="ORF">CHLFYP18_00523</name>
</gene>
<accession>A0A6N3DMX4</accession>
<feature type="region of interest" description="Disordered" evidence="1">
    <location>
        <begin position="44"/>
        <end position="63"/>
    </location>
</feature>
<organism evidence="2">
    <name type="scientific">Hungatella hathewayi</name>
    <dbReference type="NCBI Taxonomy" id="154046"/>
    <lineage>
        <taxon>Bacteria</taxon>
        <taxon>Bacillati</taxon>
        <taxon>Bacillota</taxon>
        <taxon>Clostridia</taxon>
        <taxon>Lachnospirales</taxon>
        <taxon>Lachnospiraceae</taxon>
        <taxon>Hungatella</taxon>
    </lineage>
</organism>
<name>A0A6N3DMX4_9FIRM</name>
<protein>
    <submittedName>
        <fullName evidence="2">Uncharacterized protein</fullName>
    </submittedName>
</protein>
<sequence>MTRQKTAAAGQREGRETKEAYFGFPAFCMKGVIRHCVIHAVHSGKWGGQTQPSSQVSRKLASS</sequence>
<dbReference type="AlphaFoldDB" id="A0A6N3DMX4"/>
<evidence type="ECO:0000313" key="2">
    <source>
        <dbReference type="EMBL" id="VYU29094.1"/>
    </source>
</evidence>
<evidence type="ECO:0000256" key="1">
    <source>
        <dbReference type="SAM" id="MobiDB-lite"/>
    </source>
</evidence>
<feature type="compositionally biased region" description="Polar residues" evidence="1">
    <location>
        <begin position="48"/>
        <end position="63"/>
    </location>
</feature>
<proteinExistence type="predicted"/>